<dbReference type="CDD" id="cd01518">
    <property type="entry name" value="RHOD_YceA"/>
    <property type="match status" value="1"/>
</dbReference>
<dbReference type="PANTHER" id="PTHR43268">
    <property type="entry name" value="THIOSULFATE SULFURTRANSFERASE/RHODANESE-LIKE DOMAIN-CONTAINING PROTEIN 2"/>
    <property type="match status" value="1"/>
</dbReference>
<keyword evidence="1" id="KW-0819">tRNA processing</keyword>
<dbReference type="GO" id="GO:0016705">
    <property type="term" value="F:oxidoreductase activity, acting on paired donors, with incorporation or reduction of molecular oxygen"/>
    <property type="evidence" value="ECO:0007669"/>
    <property type="project" value="UniProtKB-UniRule"/>
</dbReference>
<dbReference type="STRING" id="1913578.LPB140_02290"/>
<dbReference type="EC" id="1.14.-.-" evidence="1"/>
<dbReference type="InterPro" id="IPR036873">
    <property type="entry name" value="Rhodanese-like_dom_sf"/>
</dbReference>
<accession>A0A1L3JEB3</accession>
<dbReference type="HAMAP" id="MF_00469">
    <property type="entry name" value="TrhO"/>
    <property type="match status" value="1"/>
</dbReference>
<protein>
    <recommendedName>
        <fullName evidence="1">tRNA uridine(34) hydroxylase</fullName>
        <ecNumber evidence="1">1.14.-.-</ecNumber>
    </recommendedName>
    <alternativeName>
        <fullName evidence="1">tRNA hydroxylation protein O</fullName>
    </alternativeName>
</protein>
<dbReference type="PANTHER" id="PTHR43268:SF3">
    <property type="entry name" value="RHODANESE-LIKE DOMAIN-CONTAINING PROTEIN 7-RELATED"/>
    <property type="match status" value="1"/>
</dbReference>
<proteinExistence type="inferred from homology"/>
<evidence type="ECO:0000313" key="4">
    <source>
        <dbReference type="Proteomes" id="UP000242561"/>
    </source>
</evidence>
<dbReference type="SMART" id="SM00450">
    <property type="entry name" value="RHOD"/>
    <property type="match status" value="1"/>
</dbReference>
<comment type="function">
    <text evidence="1">Catalyzes oxygen-dependent 5-hydroxyuridine (ho5U) modification at position 34 in tRNAs.</text>
</comment>
<dbReference type="Gene3D" id="3.40.250.10">
    <property type="entry name" value="Rhodanese-like domain"/>
    <property type="match status" value="1"/>
</dbReference>
<dbReference type="OrthoDB" id="9778326at2"/>
<dbReference type="GO" id="GO:0006400">
    <property type="term" value="P:tRNA modification"/>
    <property type="evidence" value="ECO:0007669"/>
    <property type="project" value="UniProtKB-UniRule"/>
</dbReference>
<gene>
    <name evidence="1" type="primary">trhO</name>
    <name evidence="3" type="ORF">LPB140_02290</name>
</gene>
<name>A0A1L3JEB3_9SPHN</name>
<dbReference type="AlphaFoldDB" id="A0A1L3JEB3"/>
<dbReference type="Gene3D" id="3.30.70.100">
    <property type="match status" value="1"/>
</dbReference>
<dbReference type="InterPro" id="IPR040503">
    <property type="entry name" value="TRHO_N"/>
</dbReference>
<reference evidence="3 4" key="1">
    <citation type="submission" date="2016-11" db="EMBL/GenBank/DDBJ databases">
        <title>Sphingorhabdus sp. LPB0140, isolated from marine environment.</title>
        <authorList>
            <person name="Kim E."/>
            <person name="Yi H."/>
        </authorList>
    </citation>
    <scope>NUCLEOTIDE SEQUENCE [LARGE SCALE GENOMIC DNA]</scope>
    <source>
        <strain evidence="3 4">LPB0140</strain>
    </source>
</reference>
<dbReference type="PROSITE" id="PS50206">
    <property type="entry name" value="RHODANESE_3"/>
    <property type="match status" value="1"/>
</dbReference>
<feature type="domain" description="Rhodanese" evidence="2">
    <location>
        <begin position="123"/>
        <end position="221"/>
    </location>
</feature>
<sequence length="309" mass="34558">MPAYIVAALYHFAPLPDFAQRQPALLKLCKENGICGTLLLADEGVNGTIAGTRQGLDIILAELRSWAGFENLTAKFSTADEKPFFRMKVRLKKEIVTMGVPGIDGAHDKGQYVTPENWDALISAQDTILIDTRNDYEVAIGTFKGAINPKTETFREFPKWFDELAKDIDEGGPKPKIAMFCTGGIRCEKATAYVKAQGYDEVYHLQGGILKYLEEVPQEKSSYEGDCFVFDARVAVGHGLAQSDYVQCHACRMPLSPTEVQSDKYVEGISCPHCFDKRDEMRRARYEERQHQMQLAKMRGMTHLGDAEG</sequence>
<evidence type="ECO:0000259" key="2">
    <source>
        <dbReference type="PROSITE" id="PS50206"/>
    </source>
</evidence>
<keyword evidence="4" id="KW-1185">Reference proteome</keyword>
<dbReference type="KEGG" id="sphl:LPB140_02290"/>
<dbReference type="NCBIfam" id="NF001136">
    <property type="entry name" value="PRK00142.1-4"/>
    <property type="match status" value="1"/>
</dbReference>
<dbReference type="Pfam" id="PF00581">
    <property type="entry name" value="Rhodanese"/>
    <property type="match status" value="1"/>
</dbReference>
<dbReference type="SUPFAM" id="SSF52821">
    <property type="entry name" value="Rhodanese/Cell cycle control phosphatase"/>
    <property type="match status" value="1"/>
</dbReference>
<keyword evidence="1" id="KW-0560">Oxidoreductase</keyword>
<evidence type="ECO:0000256" key="1">
    <source>
        <dbReference type="HAMAP-Rule" id="MF_00469"/>
    </source>
</evidence>
<dbReference type="Proteomes" id="UP000242561">
    <property type="component" value="Chromosome"/>
</dbReference>
<dbReference type="EMBL" id="CP018154">
    <property type="protein sequence ID" value="APG63488.1"/>
    <property type="molecule type" value="Genomic_DNA"/>
</dbReference>
<dbReference type="InterPro" id="IPR020936">
    <property type="entry name" value="TrhO"/>
</dbReference>
<evidence type="ECO:0000313" key="3">
    <source>
        <dbReference type="EMBL" id="APG63488.1"/>
    </source>
</evidence>
<comment type="catalytic activity">
    <reaction evidence="1">
        <text>uridine(34) in tRNA + AH2 + O2 = 5-hydroxyuridine(34) in tRNA + A + H2O</text>
        <dbReference type="Rhea" id="RHEA:64224"/>
        <dbReference type="Rhea" id="RHEA-COMP:11727"/>
        <dbReference type="Rhea" id="RHEA-COMP:13381"/>
        <dbReference type="ChEBI" id="CHEBI:13193"/>
        <dbReference type="ChEBI" id="CHEBI:15377"/>
        <dbReference type="ChEBI" id="CHEBI:15379"/>
        <dbReference type="ChEBI" id="CHEBI:17499"/>
        <dbReference type="ChEBI" id="CHEBI:65315"/>
        <dbReference type="ChEBI" id="CHEBI:136877"/>
    </reaction>
</comment>
<comment type="similarity">
    <text evidence="1">Belongs to the TrhO family.</text>
</comment>
<dbReference type="InterPro" id="IPR001763">
    <property type="entry name" value="Rhodanese-like_dom"/>
</dbReference>
<organism evidence="3 4">
    <name type="scientific">Sphingorhabdus lutea</name>
    <dbReference type="NCBI Taxonomy" id="1913578"/>
    <lineage>
        <taxon>Bacteria</taxon>
        <taxon>Pseudomonadati</taxon>
        <taxon>Pseudomonadota</taxon>
        <taxon>Alphaproteobacteria</taxon>
        <taxon>Sphingomonadales</taxon>
        <taxon>Sphingomonadaceae</taxon>
        <taxon>Sphingorhabdus</taxon>
    </lineage>
</organism>
<dbReference type="Pfam" id="PF17773">
    <property type="entry name" value="UPF0176_N"/>
    <property type="match status" value="1"/>
</dbReference>